<sequence>MRLATHGLSCRQIEALFNRRFGAHLTIGKSWVAEFLKVHAAEIAQRRKAMRRQATRPFPVNHTWALDLSFFTTSPGMHLAMLGILDHGSRRLLCLKQLPRKCALALLGYLLLAMARHGLPKVIRTDNEAMFTSRLWQTALRALGIRHRRSQPGCPWQNGRIERLFGTLKPLLQAAFGPARRHRCAGRSGTSCGSTTMSGFIRTWPA</sequence>
<dbReference type="EMBL" id="JAQIPB010000001">
    <property type="protein sequence ID" value="MDA7415274.1"/>
    <property type="molecule type" value="Genomic_DNA"/>
</dbReference>
<dbReference type="RefSeq" id="WP_271426534.1">
    <property type="nucleotide sequence ID" value="NZ_JAQIPB010000001.1"/>
</dbReference>
<name>A0AAE3N8L7_9BURK</name>
<gene>
    <name evidence="2" type="ORF">PGB34_02750</name>
</gene>
<dbReference type="Pfam" id="PF00665">
    <property type="entry name" value="rve"/>
    <property type="match status" value="1"/>
</dbReference>
<dbReference type="PROSITE" id="PS50994">
    <property type="entry name" value="INTEGRASE"/>
    <property type="match status" value="1"/>
</dbReference>
<dbReference type="GO" id="GO:0015074">
    <property type="term" value="P:DNA integration"/>
    <property type="evidence" value="ECO:0007669"/>
    <property type="project" value="InterPro"/>
</dbReference>
<dbReference type="Proteomes" id="UP001212602">
    <property type="component" value="Unassembled WGS sequence"/>
</dbReference>
<dbReference type="PANTHER" id="PTHR37984">
    <property type="entry name" value="PROTEIN CBG26694"/>
    <property type="match status" value="1"/>
</dbReference>
<evidence type="ECO:0000313" key="3">
    <source>
        <dbReference type="Proteomes" id="UP001212602"/>
    </source>
</evidence>
<organism evidence="2 3">
    <name type="scientific">Xenophilus arseniciresistens</name>
    <dbReference type="NCBI Taxonomy" id="1283306"/>
    <lineage>
        <taxon>Bacteria</taxon>
        <taxon>Pseudomonadati</taxon>
        <taxon>Pseudomonadota</taxon>
        <taxon>Betaproteobacteria</taxon>
        <taxon>Burkholderiales</taxon>
        <taxon>Comamonadaceae</taxon>
        <taxon>Xenophilus</taxon>
    </lineage>
</organism>
<dbReference type="PANTHER" id="PTHR37984:SF15">
    <property type="entry name" value="INTEGRASE CATALYTIC DOMAIN-CONTAINING PROTEIN"/>
    <property type="match status" value="1"/>
</dbReference>
<comment type="caution">
    <text evidence="2">The sequence shown here is derived from an EMBL/GenBank/DDBJ whole genome shotgun (WGS) entry which is preliminary data.</text>
</comment>
<dbReference type="InterPro" id="IPR050951">
    <property type="entry name" value="Retrovirus_Pol_polyprotein"/>
</dbReference>
<evidence type="ECO:0000259" key="1">
    <source>
        <dbReference type="PROSITE" id="PS50994"/>
    </source>
</evidence>
<dbReference type="Gene3D" id="3.30.420.10">
    <property type="entry name" value="Ribonuclease H-like superfamily/Ribonuclease H"/>
    <property type="match status" value="1"/>
</dbReference>
<proteinExistence type="predicted"/>
<dbReference type="SUPFAM" id="SSF53098">
    <property type="entry name" value="Ribonuclease H-like"/>
    <property type="match status" value="1"/>
</dbReference>
<accession>A0AAE3N8L7</accession>
<dbReference type="GO" id="GO:0003676">
    <property type="term" value="F:nucleic acid binding"/>
    <property type="evidence" value="ECO:0007669"/>
    <property type="project" value="InterPro"/>
</dbReference>
<evidence type="ECO:0000313" key="2">
    <source>
        <dbReference type="EMBL" id="MDA7415274.1"/>
    </source>
</evidence>
<dbReference type="InterPro" id="IPR036397">
    <property type="entry name" value="RNaseH_sf"/>
</dbReference>
<keyword evidence="3" id="KW-1185">Reference proteome</keyword>
<dbReference type="AlphaFoldDB" id="A0AAE3N8L7"/>
<feature type="domain" description="Integrase catalytic" evidence="1">
    <location>
        <begin position="53"/>
        <end position="173"/>
    </location>
</feature>
<protein>
    <submittedName>
        <fullName evidence="2">DDE-type integrase/transposase/recombinase</fullName>
    </submittedName>
</protein>
<reference evidence="2" key="1">
    <citation type="submission" date="2023-01" db="EMBL/GenBank/DDBJ databases">
        <title>Xenophilus mangrovi sp. nov., isolated from soil of Mangrove nature reserve.</title>
        <authorList>
            <person name="Xu S."/>
            <person name="Liu Z."/>
            <person name="Xu Y."/>
        </authorList>
    </citation>
    <scope>NUCLEOTIDE SEQUENCE</scope>
    <source>
        <strain evidence="2">YW8</strain>
    </source>
</reference>
<dbReference type="InterPro" id="IPR012337">
    <property type="entry name" value="RNaseH-like_sf"/>
</dbReference>
<dbReference type="InterPro" id="IPR001584">
    <property type="entry name" value="Integrase_cat-core"/>
</dbReference>